<organism evidence="2 3">
    <name type="scientific">Duganella alba</name>
    <dbReference type="NCBI Taxonomy" id="2666081"/>
    <lineage>
        <taxon>Bacteria</taxon>
        <taxon>Pseudomonadati</taxon>
        <taxon>Pseudomonadota</taxon>
        <taxon>Betaproteobacteria</taxon>
        <taxon>Burkholderiales</taxon>
        <taxon>Oxalobacteraceae</taxon>
        <taxon>Telluria group</taxon>
        <taxon>Duganella</taxon>
    </lineage>
</organism>
<dbReference type="GO" id="GO:0016811">
    <property type="term" value="F:hydrolase activity, acting on carbon-nitrogen (but not peptide) bonds, in linear amides"/>
    <property type="evidence" value="ECO:0007669"/>
    <property type="project" value="TreeGrafter"/>
</dbReference>
<sequence>MQSTSRAQAAPQTSDRLIAGRGTPDADWQAWGGLAALPPVTVAELVPPYRRAIIVAPHPDDEVLACGGLLQQLHAQGTQTVLVAATDGTSSHPGSANLTPSDLARLRPQESAAALQTLGLAPQILRARLIDGQVRASMDQLHTLLVQLLRSGDVVFVTWRQDGHPDHEACGLAASLAARACRATLIEMPVWSWHWAAPGDRRVPWHRACRLDLGAEELHRKQQAIQCFQTQLNDDPSTGQQAILPPHVLARLLHPYEIYFT</sequence>
<feature type="compositionally biased region" description="Polar residues" evidence="1">
    <location>
        <begin position="1"/>
        <end position="15"/>
    </location>
</feature>
<comment type="caution">
    <text evidence="2">The sequence shown here is derived from an EMBL/GenBank/DDBJ whole genome shotgun (WGS) entry which is preliminary data.</text>
</comment>
<dbReference type="InterPro" id="IPR003737">
    <property type="entry name" value="GlcNAc_PI_deacetylase-related"/>
</dbReference>
<gene>
    <name evidence="2" type="ORF">GJ697_01840</name>
</gene>
<evidence type="ECO:0000256" key="1">
    <source>
        <dbReference type="SAM" id="MobiDB-lite"/>
    </source>
</evidence>
<dbReference type="Gene3D" id="3.40.50.10320">
    <property type="entry name" value="LmbE-like"/>
    <property type="match status" value="1"/>
</dbReference>
<dbReference type="InterPro" id="IPR024078">
    <property type="entry name" value="LmbE-like_dom_sf"/>
</dbReference>
<keyword evidence="3" id="KW-1185">Reference proteome</keyword>
<evidence type="ECO:0000313" key="2">
    <source>
        <dbReference type="EMBL" id="MRX06573.1"/>
    </source>
</evidence>
<dbReference type="AlphaFoldDB" id="A0A6L5Q9T9"/>
<feature type="region of interest" description="Disordered" evidence="1">
    <location>
        <begin position="1"/>
        <end position="22"/>
    </location>
</feature>
<evidence type="ECO:0000313" key="3">
    <source>
        <dbReference type="Proteomes" id="UP000481037"/>
    </source>
</evidence>
<protein>
    <submittedName>
        <fullName evidence="2">PIG-L family deacetylase</fullName>
    </submittedName>
</protein>
<proteinExistence type="predicted"/>
<dbReference type="Proteomes" id="UP000481037">
    <property type="component" value="Unassembled WGS sequence"/>
</dbReference>
<reference evidence="2 3" key="1">
    <citation type="submission" date="2019-11" db="EMBL/GenBank/DDBJ databases">
        <title>Novel species isolated from a subtropical stream in China.</title>
        <authorList>
            <person name="Lu H."/>
        </authorList>
    </citation>
    <scope>NUCLEOTIDE SEQUENCE [LARGE SCALE GENOMIC DNA]</scope>
    <source>
        <strain evidence="2 3">FT25W</strain>
    </source>
</reference>
<dbReference type="Pfam" id="PF02585">
    <property type="entry name" value="PIG-L"/>
    <property type="match status" value="1"/>
</dbReference>
<dbReference type="EMBL" id="WKJM01000001">
    <property type="protein sequence ID" value="MRX06573.1"/>
    <property type="molecule type" value="Genomic_DNA"/>
</dbReference>
<dbReference type="PANTHER" id="PTHR12993:SF29">
    <property type="entry name" value="BLR3841 PROTEIN"/>
    <property type="match status" value="1"/>
</dbReference>
<dbReference type="SUPFAM" id="SSF102588">
    <property type="entry name" value="LmbE-like"/>
    <property type="match status" value="1"/>
</dbReference>
<name>A0A6L5Q9T9_9BURK</name>
<dbReference type="PANTHER" id="PTHR12993">
    <property type="entry name" value="N-ACETYLGLUCOSAMINYL-PHOSPHATIDYLINOSITOL DE-N-ACETYLASE-RELATED"/>
    <property type="match status" value="1"/>
</dbReference>
<accession>A0A6L5Q9T9</accession>